<gene>
    <name evidence="1" type="ORF">PYCCODRAFT_1270482</name>
</gene>
<protein>
    <submittedName>
        <fullName evidence="1">Uncharacterized protein</fullName>
    </submittedName>
</protein>
<reference evidence="1 2" key="1">
    <citation type="journal article" date="2015" name="Biotechnol. Biofuels">
        <title>Enhanced degradation of softwood versus hardwood by the white-rot fungus Pycnoporus coccineus.</title>
        <authorList>
            <person name="Couturier M."/>
            <person name="Navarro D."/>
            <person name="Chevret D."/>
            <person name="Henrissat B."/>
            <person name="Piumi F."/>
            <person name="Ruiz-Duenas F.J."/>
            <person name="Martinez A.T."/>
            <person name="Grigoriev I.V."/>
            <person name="Riley R."/>
            <person name="Lipzen A."/>
            <person name="Berrin J.G."/>
            <person name="Master E.R."/>
            <person name="Rosso M.N."/>
        </authorList>
    </citation>
    <scope>NUCLEOTIDE SEQUENCE [LARGE SCALE GENOMIC DNA]</scope>
    <source>
        <strain evidence="1 2">BRFM310</strain>
    </source>
</reference>
<proteinExistence type="predicted"/>
<sequence>MCARFCAVVMPSACDKRPLAGHDSRCGQCRWAFVCLIVHSVCLYLSSARRLPLSHAVYARRPIQSPSLAIHSSSNRECHTSPLDLPASLLHGRDRSYDHIALRVDADLRRLFSSAWSCLCLWATRDLSSGPHSRALCRASVLPYCLSSSSRWILHRYGLRPQRGRRARSITGLSGWGMSVRSSRLRVVATVRRVRARNCMGCVCAACACSASRCLVSGISS</sequence>
<evidence type="ECO:0000313" key="2">
    <source>
        <dbReference type="Proteomes" id="UP000193067"/>
    </source>
</evidence>
<dbReference type="Proteomes" id="UP000193067">
    <property type="component" value="Unassembled WGS sequence"/>
</dbReference>
<keyword evidence="2" id="KW-1185">Reference proteome</keyword>
<accession>A0A1Y2IV62</accession>
<dbReference type="EMBL" id="KZ084094">
    <property type="protein sequence ID" value="OSD04977.1"/>
    <property type="molecule type" value="Genomic_DNA"/>
</dbReference>
<dbReference type="AlphaFoldDB" id="A0A1Y2IV62"/>
<organism evidence="1 2">
    <name type="scientific">Trametes coccinea (strain BRFM310)</name>
    <name type="common">Pycnoporus coccineus</name>
    <dbReference type="NCBI Taxonomy" id="1353009"/>
    <lineage>
        <taxon>Eukaryota</taxon>
        <taxon>Fungi</taxon>
        <taxon>Dikarya</taxon>
        <taxon>Basidiomycota</taxon>
        <taxon>Agaricomycotina</taxon>
        <taxon>Agaricomycetes</taxon>
        <taxon>Polyporales</taxon>
        <taxon>Polyporaceae</taxon>
        <taxon>Trametes</taxon>
    </lineage>
</organism>
<name>A0A1Y2IV62_TRAC3</name>
<evidence type="ECO:0000313" key="1">
    <source>
        <dbReference type="EMBL" id="OSD04977.1"/>
    </source>
</evidence>